<accession>A0A3S3RI73</accession>
<feature type="transmembrane region" description="Helical" evidence="11">
    <location>
        <begin position="279"/>
        <end position="306"/>
    </location>
</feature>
<evidence type="ECO:0000313" key="14">
    <source>
        <dbReference type="Proteomes" id="UP000287563"/>
    </source>
</evidence>
<feature type="transmembrane region" description="Helical" evidence="11">
    <location>
        <begin position="691"/>
        <end position="713"/>
    </location>
</feature>
<evidence type="ECO:0000256" key="4">
    <source>
        <dbReference type="ARBA" id="ARBA00022692"/>
    </source>
</evidence>
<dbReference type="NCBIfam" id="TIGR01494">
    <property type="entry name" value="ATPase_P-type"/>
    <property type="match status" value="2"/>
</dbReference>
<organism evidence="13 14">
    <name type="scientific">Photobacterium chitinilyticum</name>
    <dbReference type="NCBI Taxonomy" id="2485123"/>
    <lineage>
        <taxon>Bacteria</taxon>
        <taxon>Pseudomonadati</taxon>
        <taxon>Pseudomonadota</taxon>
        <taxon>Gammaproteobacteria</taxon>
        <taxon>Vibrionales</taxon>
        <taxon>Vibrionaceae</taxon>
        <taxon>Photobacterium</taxon>
    </lineage>
</organism>
<dbReference type="RefSeq" id="WP_128783092.1">
    <property type="nucleotide sequence ID" value="NZ_RJLM01000002.1"/>
</dbReference>
<dbReference type="InterPro" id="IPR023214">
    <property type="entry name" value="HAD_sf"/>
</dbReference>
<name>A0A3S3RI73_9GAMM</name>
<dbReference type="PRINTS" id="PR00120">
    <property type="entry name" value="HATPASE"/>
</dbReference>
<dbReference type="SFLD" id="SFLDF00027">
    <property type="entry name" value="p-type_atpase"/>
    <property type="match status" value="1"/>
</dbReference>
<dbReference type="EMBL" id="RJLM01000002">
    <property type="protein sequence ID" value="RWX56002.1"/>
    <property type="molecule type" value="Genomic_DNA"/>
</dbReference>
<dbReference type="GO" id="GO:0005524">
    <property type="term" value="F:ATP binding"/>
    <property type="evidence" value="ECO:0007669"/>
    <property type="project" value="UniProtKB-KW"/>
</dbReference>
<dbReference type="InterPro" id="IPR059000">
    <property type="entry name" value="ATPase_P-type_domA"/>
</dbReference>
<dbReference type="FunFam" id="2.70.150.10:FF:000160">
    <property type="entry name" value="Sarcoplasmic/endoplasmic reticulum calcium ATPase 1"/>
    <property type="match status" value="1"/>
</dbReference>
<dbReference type="GO" id="GO:0030007">
    <property type="term" value="P:intracellular potassium ion homeostasis"/>
    <property type="evidence" value="ECO:0007669"/>
    <property type="project" value="TreeGrafter"/>
</dbReference>
<dbReference type="InterPro" id="IPR006068">
    <property type="entry name" value="ATPase_P-typ_cation-transptr_C"/>
</dbReference>
<evidence type="ECO:0000259" key="12">
    <source>
        <dbReference type="SMART" id="SM00831"/>
    </source>
</evidence>
<evidence type="ECO:0000256" key="1">
    <source>
        <dbReference type="ARBA" id="ARBA00004127"/>
    </source>
</evidence>
<evidence type="ECO:0000313" key="13">
    <source>
        <dbReference type="EMBL" id="RWX56002.1"/>
    </source>
</evidence>
<dbReference type="InterPro" id="IPR036412">
    <property type="entry name" value="HAD-like_sf"/>
</dbReference>
<dbReference type="PANTHER" id="PTHR43294:SF20">
    <property type="entry name" value="P-TYPE ATPASE"/>
    <property type="match status" value="1"/>
</dbReference>
<dbReference type="InterPro" id="IPR050510">
    <property type="entry name" value="Cation_transp_ATPase_P-type"/>
</dbReference>
<reference evidence="13 14" key="1">
    <citation type="submission" date="2018-11" db="EMBL/GenBank/DDBJ databases">
        <title>Photobacterium sp. BEI247 sp. nov., a marine bacterium isolated from Yongle Blue Hole in the South China Sea.</title>
        <authorList>
            <person name="Wang X."/>
        </authorList>
    </citation>
    <scope>NUCLEOTIDE SEQUENCE [LARGE SCALE GENOMIC DNA]</scope>
    <source>
        <strain evidence="14">BEI247</strain>
    </source>
</reference>
<keyword evidence="6" id="KW-0067">ATP-binding</keyword>
<feature type="transmembrane region" description="Helical" evidence="11">
    <location>
        <begin position="763"/>
        <end position="784"/>
    </location>
</feature>
<gene>
    <name evidence="13" type="ORF">EDI28_06825</name>
</gene>
<evidence type="ECO:0000256" key="8">
    <source>
        <dbReference type="ARBA" id="ARBA00022967"/>
    </source>
</evidence>
<comment type="caution">
    <text evidence="13">The sequence shown here is derived from an EMBL/GenBank/DDBJ whole genome shotgun (WGS) entry which is preliminary data.</text>
</comment>
<dbReference type="GO" id="GO:0012505">
    <property type="term" value="C:endomembrane system"/>
    <property type="evidence" value="ECO:0007669"/>
    <property type="project" value="UniProtKB-SubCell"/>
</dbReference>
<dbReference type="InterPro" id="IPR001757">
    <property type="entry name" value="P_typ_ATPase"/>
</dbReference>
<keyword evidence="5" id="KW-0547">Nucleotide-binding</keyword>
<keyword evidence="10 11" id="KW-0472">Membrane</keyword>
<dbReference type="InterPro" id="IPR023298">
    <property type="entry name" value="ATPase_P-typ_TM_dom_sf"/>
</dbReference>
<comment type="similarity">
    <text evidence="2">Belongs to the cation transport ATPase (P-type) (TC 3.A.3) family. Type IIA subfamily.</text>
</comment>
<dbReference type="InterPro" id="IPR004014">
    <property type="entry name" value="ATPase_P-typ_cation-transptr_N"/>
</dbReference>
<dbReference type="Pfam" id="PF00690">
    <property type="entry name" value="Cation_ATPase_N"/>
    <property type="match status" value="1"/>
</dbReference>
<dbReference type="SUPFAM" id="SSF81660">
    <property type="entry name" value="Metal cation-transporting ATPase, ATP-binding domain N"/>
    <property type="match status" value="1"/>
</dbReference>
<dbReference type="SUPFAM" id="SSF81665">
    <property type="entry name" value="Calcium ATPase, transmembrane domain M"/>
    <property type="match status" value="1"/>
</dbReference>
<protein>
    <submittedName>
        <fullName evidence="13">HAD family hydrolase</fullName>
    </submittedName>
</protein>
<dbReference type="PROSITE" id="PS00154">
    <property type="entry name" value="ATPASE_E1_E2"/>
    <property type="match status" value="1"/>
</dbReference>
<dbReference type="Gene3D" id="3.40.50.1000">
    <property type="entry name" value="HAD superfamily/HAD-like"/>
    <property type="match status" value="1"/>
</dbReference>
<dbReference type="GO" id="GO:1990573">
    <property type="term" value="P:potassium ion import across plasma membrane"/>
    <property type="evidence" value="ECO:0007669"/>
    <property type="project" value="TreeGrafter"/>
</dbReference>
<feature type="domain" description="Cation-transporting P-type ATPase N-terminal" evidence="12">
    <location>
        <begin position="18"/>
        <end position="85"/>
    </location>
</feature>
<dbReference type="Pfam" id="PF00122">
    <property type="entry name" value="E1-E2_ATPase"/>
    <property type="match status" value="1"/>
</dbReference>
<dbReference type="InterPro" id="IPR018303">
    <property type="entry name" value="ATPase_P-typ_P_site"/>
</dbReference>
<dbReference type="SFLD" id="SFLDS00003">
    <property type="entry name" value="Haloacid_Dehalogenase"/>
    <property type="match status" value="1"/>
</dbReference>
<evidence type="ECO:0000256" key="2">
    <source>
        <dbReference type="ARBA" id="ARBA00005675"/>
    </source>
</evidence>
<dbReference type="InterPro" id="IPR023299">
    <property type="entry name" value="ATPase_P-typ_cyto_dom_N"/>
</dbReference>
<evidence type="ECO:0000256" key="11">
    <source>
        <dbReference type="SAM" id="Phobius"/>
    </source>
</evidence>
<feature type="transmembrane region" description="Helical" evidence="11">
    <location>
        <begin position="57"/>
        <end position="83"/>
    </location>
</feature>
<evidence type="ECO:0000256" key="3">
    <source>
        <dbReference type="ARBA" id="ARBA00022553"/>
    </source>
</evidence>
<sequence>MTLNSLKEGIKSECVGQNPEILDPTDQGSDGLTQKKAEERLKEYGLNRLPDPPMPGYALIFVRQFFSPFIYILVVAAIISFILGQNPSGFFIIVVLTLNAIIGTVQEYSAQQSAVALRNMIKGVAHVIRDSIARTIDVEEIVPGDLILLSSGDKVPADVTLISSQNLAVDESMLTGESLAVSKNAMATVDDDAPISEKINQCFAGSIITHGRAQAIVIATATNTEIGRIARHVTKERVSEPPLMIRIRAFTYQVAGGIFMAILTLTVMMLLKGSYTSEAIILMTIGLAVSVIPEGLPAALTVALAIGMRRMAKNNVIIRKLIAVESLGSCTFICSDKTGTLTVNELTIRQVVLPDSKVFQVTGEGISPGGEICGNTEQQHLQQLCIAGALANESHLSYAGGEWVSDGDIVDVAFLVLAKKLGMSITQLRQQQTQLELIPYEPEKAYSGSVNFDGNRAWLYAKGSPEKMLSMCSQMETSSGSVQIDKALIEDQFESLAKQGYRIIALAKREVIENSHKRLEQMSFLGMVAMIDPVRHEAFGAITRCRDGGIKVAMITGDHPATAKSIAIELGMCEQDAPVVTGDMIHQANAKGPKAADELIRPVRVFARIEPQQKEQIVDSFMRQGHFVAVTGDGVNDAPAMRQANTGIAMGKRGTDVAKETADLIITDDNFASIVSGIEQGRVVYNNIRKVIALLVATGFSALWLFFLSVLAGLPMPMIAVQLLWLNLVANGLQDVALAFEPKEGNELTCKPRKPSEPIFEKLIIEHIVVSGTVMGGLAFVHYYLALEAGQPVEEARNLTLMLMVLFGNIHALNSRSETLSLFTLPLFANPFLMCAVPIAQLVHIAAMYTPGISDVLVIQPISLAQWIQLLLIASNLFVVEELHKWWRRRSQKALLQH</sequence>
<keyword evidence="4 11" id="KW-0812">Transmembrane</keyword>
<dbReference type="PRINTS" id="PR00119">
    <property type="entry name" value="CATATPASE"/>
</dbReference>
<feature type="transmembrane region" description="Helical" evidence="11">
    <location>
        <begin position="89"/>
        <end position="110"/>
    </location>
</feature>
<feature type="transmembrane region" description="Helical" evidence="11">
    <location>
        <begin position="250"/>
        <end position="273"/>
    </location>
</feature>
<dbReference type="OrthoDB" id="9814270at2"/>
<dbReference type="GO" id="GO:0005391">
    <property type="term" value="F:P-type sodium:potassium-exchanging transporter activity"/>
    <property type="evidence" value="ECO:0007669"/>
    <property type="project" value="TreeGrafter"/>
</dbReference>
<evidence type="ECO:0000256" key="9">
    <source>
        <dbReference type="ARBA" id="ARBA00022989"/>
    </source>
</evidence>
<keyword evidence="13" id="KW-0378">Hydrolase</keyword>
<dbReference type="GO" id="GO:1902600">
    <property type="term" value="P:proton transmembrane transport"/>
    <property type="evidence" value="ECO:0007669"/>
    <property type="project" value="TreeGrafter"/>
</dbReference>
<comment type="subcellular location">
    <subcellularLocation>
        <location evidence="1">Endomembrane system</location>
        <topology evidence="1">Multi-pass membrane protein</topology>
    </subcellularLocation>
</comment>
<dbReference type="Proteomes" id="UP000287563">
    <property type="component" value="Unassembled WGS sequence"/>
</dbReference>
<dbReference type="AlphaFoldDB" id="A0A3S3RI73"/>
<dbReference type="SUPFAM" id="SSF56784">
    <property type="entry name" value="HAD-like"/>
    <property type="match status" value="1"/>
</dbReference>
<dbReference type="Gene3D" id="2.70.150.10">
    <property type="entry name" value="Calcium-transporting ATPase, cytoplasmic transduction domain A"/>
    <property type="match status" value="1"/>
</dbReference>
<evidence type="ECO:0000256" key="10">
    <source>
        <dbReference type="ARBA" id="ARBA00023136"/>
    </source>
</evidence>
<dbReference type="Pfam" id="PF00689">
    <property type="entry name" value="Cation_ATPase_C"/>
    <property type="match status" value="1"/>
</dbReference>
<dbReference type="Gene3D" id="1.20.1110.10">
    <property type="entry name" value="Calcium-transporting ATPase, transmembrane domain"/>
    <property type="match status" value="1"/>
</dbReference>
<keyword evidence="8" id="KW-1278">Translocase</keyword>
<dbReference type="Gene3D" id="3.40.1110.10">
    <property type="entry name" value="Calcium-transporting ATPase, cytoplasmic domain N"/>
    <property type="match status" value="1"/>
</dbReference>
<dbReference type="GO" id="GO:0006883">
    <property type="term" value="P:intracellular sodium ion homeostasis"/>
    <property type="evidence" value="ECO:0007669"/>
    <property type="project" value="TreeGrafter"/>
</dbReference>
<keyword evidence="9 11" id="KW-1133">Transmembrane helix</keyword>
<keyword evidence="3" id="KW-0597">Phosphoprotein</keyword>
<evidence type="ECO:0000256" key="5">
    <source>
        <dbReference type="ARBA" id="ARBA00022741"/>
    </source>
</evidence>
<keyword evidence="14" id="KW-1185">Reference proteome</keyword>
<dbReference type="GO" id="GO:0036376">
    <property type="term" value="P:sodium ion export across plasma membrane"/>
    <property type="evidence" value="ECO:0007669"/>
    <property type="project" value="TreeGrafter"/>
</dbReference>
<feature type="transmembrane region" description="Helical" evidence="11">
    <location>
        <begin position="858"/>
        <end position="880"/>
    </location>
</feature>
<dbReference type="InterPro" id="IPR008250">
    <property type="entry name" value="ATPase_P-typ_transduc_dom_A_sf"/>
</dbReference>
<dbReference type="Pfam" id="PF13246">
    <property type="entry name" value="Cation_ATPase"/>
    <property type="match status" value="1"/>
</dbReference>
<keyword evidence="7" id="KW-0460">Magnesium</keyword>
<dbReference type="SFLD" id="SFLDG00002">
    <property type="entry name" value="C1.7:_P-type_atpase_like"/>
    <property type="match status" value="1"/>
</dbReference>
<dbReference type="GO" id="GO:0016887">
    <property type="term" value="F:ATP hydrolysis activity"/>
    <property type="evidence" value="ECO:0007669"/>
    <property type="project" value="InterPro"/>
</dbReference>
<proteinExistence type="inferred from homology"/>
<evidence type="ECO:0000256" key="7">
    <source>
        <dbReference type="ARBA" id="ARBA00022842"/>
    </source>
</evidence>
<dbReference type="SMART" id="SM00831">
    <property type="entry name" value="Cation_ATPase_N"/>
    <property type="match status" value="1"/>
</dbReference>
<dbReference type="GO" id="GO:0005886">
    <property type="term" value="C:plasma membrane"/>
    <property type="evidence" value="ECO:0007669"/>
    <property type="project" value="TreeGrafter"/>
</dbReference>
<dbReference type="SUPFAM" id="SSF81653">
    <property type="entry name" value="Calcium ATPase, transduction domain A"/>
    <property type="match status" value="1"/>
</dbReference>
<dbReference type="PANTHER" id="PTHR43294">
    <property type="entry name" value="SODIUM/POTASSIUM-TRANSPORTING ATPASE SUBUNIT ALPHA"/>
    <property type="match status" value="1"/>
</dbReference>
<feature type="transmembrane region" description="Helical" evidence="11">
    <location>
        <begin position="825"/>
        <end position="846"/>
    </location>
</feature>
<dbReference type="InterPro" id="IPR044492">
    <property type="entry name" value="P_typ_ATPase_HD_dom"/>
</dbReference>
<evidence type="ECO:0000256" key="6">
    <source>
        <dbReference type="ARBA" id="ARBA00022840"/>
    </source>
</evidence>